<evidence type="ECO:0000256" key="5">
    <source>
        <dbReference type="ARBA" id="ARBA00022571"/>
    </source>
</evidence>
<dbReference type="PANTHER" id="PTHR43814:SF1">
    <property type="entry name" value="ARGININOSUCCINATE LYASE"/>
    <property type="match status" value="1"/>
</dbReference>
<dbReference type="Gene3D" id="1.10.275.10">
    <property type="entry name" value="Fumarase/aspartase (N-terminal domain)"/>
    <property type="match status" value="1"/>
</dbReference>
<evidence type="ECO:0000256" key="4">
    <source>
        <dbReference type="ARBA" id="ARBA00012338"/>
    </source>
</evidence>
<dbReference type="Pfam" id="PF00206">
    <property type="entry name" value="Lyase_1"/>
    <property type="match status" value="1"/>
</dbReference>
<dbReference type="GO" id="GO:0005829">
    <property type="term" value="C:cytosol"/>
    <property type="evidence" value="ECO:0007669"/>
    <property type="project" value="TreeGrafter"/>
</dbReference>
<proteinExistence type="inferred from homology"/>
<dbReference type="PRINTS" id="PR00145">
    <property type="entry name" value="ARGSUCLYASE"/>
</dbReference>
<dbReference type="InterPro" id="IPR022761">
    <property type="entry name" value="Fumarate_lyase_N"/>
</dbReference>
<dbReference type="PRINTS" id="PR00149">
    <property type="entry name" value="FUMRATELYASE"/>
</dbReference>
<organism evidence="7">
    <name type="scientific">Haliea sp. ETY-M</name>
    <dbReference type="NCBI Taxonomy" id="1055105"/>
    <lineage>
        <taxon>Bacteria</taxon>
        <taxon>Pseudomonadati</taxon>
        <taxon>Pseudomonadota</taxon>
        <taxon>Gammaproteobacteria</taxon>
        <taxon>Cellvibrionales</taxon>
        <taxon>Halieaceae</taxon>
        <taxon>Haliea</taxon>
    </lineage>
</organism>
<dbReference type="GO" id="GO:0004056">
    <property type="term" value="F:argininosuccinate lyase activity"/>
    <property type="evidence" value="ECO:0007669"/>
    <property type="project" value="UniProtKB-EC"/>
</dbReference>
<feature type="domain" description="Fumarate lyase N-terminal" evidence="6">
    <location>
        <begin position="32"/>
        <end position="311"/>
    </location>
</feature>
<sequence length="509" mass="54817">MTPAAGDDARGGELEIGGIIAAEPSDLLTRSAFQRDLASQVALHEYVSLADIAHTLVLCEQGVTPADDAKELLAALLQLHQQIDSFEVDAAGGDLYTNREAWLAGRSAATGWLGYGRARREPITTGFHIVVLLHALELTEALGATAGVIAKVAKAHRNSIFVEHTYLQIAQPTTFGHYLLGFAYPLLRSAERLREFLARFDICPAGIGATNGSPVPQHRGLQASYLGFAAPAPHCRDAMWLADLPLEMASSCVATAIALDRLAEDLMVHCSSESGYVTLSDRHCRASKIMPQKRNPFALAYARAEANKAIGIQASLAAAARTPSGSMDNRLDAYADVPESARRVTQVVKLIGEVCGELQYEERRARLMLAEKSACAADLAANLSRHTGISYRRSYRIVGDVISRCARNGSSLRKLGGDELWTALCDAVDVEQEGVDREAVQRAIDESFDLDTCIAARSDVGGAGLGAMQEMLGEVRSAAAAHQRWARGELAARRGAFKRLLRRATDLVD</sequence>
<protein>
    <recommendedName>
        <fullName evidence="4">argininosuccinate lyase</fullName>
        <ecNumber evidence="4">4.3.2.1</ecNumber>
    </recommendedName>
</protein>
<evidence type="ECO:0000256" key="2">
    <source>
        <dbReference type="ARBA" id="ARBA00004941"/>
    </source>
</evidence>
<dbReference type="EC" id="4.3.2.1" evidence="4"/>
<dbReference type="InterPro" id="IPR024083">
    <property type="entry name" value="Fumarase/histidase_N"/>
</dbReference>
<evidence type="ECO:0000259" key="6">
    <source>
        <dbReference type="Pfam" id="PF00206"/>
    </source>
</evidence>
<comment type="similarity">
    <text evidence="3">In the N-terminal section; belongs to the lyase 1 family. Argininosuccinate lyase subfamily.</text>
</comment>
<keyword evidence="5" id="KW-0055">Arginine biosynthesis</keyword>
<dbReference type="UniPathway" id="UPA00068">
    <property type="reaction ID" value="UER00114"/>
</dbReference>
<dbReference type="Gene3D" id="1.20.200.10">
    <property type="entry name" value="Fumarase/aspartase (Central domain)"/>
    <property type="match status" value="1"/>
</dbReference>
<keyword evidence="7" id="KW-0456">Lyase</keyword>
<dbReference type="GO" id="GO:0042450">
    <property type="term" value="P:L-arginine biosynthetic process via ornithine"/>
    <property type="evidence" value="ECO:0007669"/>
    <property type="project" value="InterPro"/>
</dbReference>
<evidence type="ECO:0000256" key="1">
    <source>
        <dbReference type="ARBA" id="ARBA00000985"/>
    </source>
</evidence>
<reference evidence="7" key="1">
    <citation type="submission" date="2015-07" db="EMBL/GenBank/DDBJ databases">
        <title>Novel operon containing particulate methane monooxygenase-type genes and epoxyalkane:coenzyme M transferase gene in ethylene-assimilating marine bacterium, Haliea sp. ETY-M.</title>
        <authorList>
            <person name="Suzuki T."/>
            <person name="Habe H."/>
            <person name="Nakajima-Kambe T."/>
            <person name="Fuse H."/>
        </authorList>
    </citation>
    <scope>NUCLEOTIDE SEQUENCE</scope>
    <source>
        <strain evidence="7">ETY-M</strain>
    </source>
</reference>
<comment type="pathway">
    <text evidence="2">Amino-acid biosynthesis; L-arginine biosynthesis; L-arginine from L-ornithine and carbamoyl phosphate: step 3/3.</text>
</comment>
<dbReference type="AlphaFoldDB" id="A0A455R571"/>
<dbReference type="InterPro" id="IPR009049">
    <property type="entry name" value="Argininosuccinate_lyase"/>
</dbReference>
<dbReference type="EMBL" id="LC064121">
    <property type="protein sequence ID" value="BBD50140.1"/>
    <property type="molecule type" value="Genomic_DNA"/>
</dbReference>
<evidence type="ECO:0000313" key="7">
    <source>
        <dbReference type="EMBL" id="BBD50140.1"/>
    </source>
</evidence>
<dbReference type="InterPro" id="IPR008948">
    <property type="entry name" value="L-Aspartase-like"/>
</dbReference>
<dbReference type="PANTHER" id="PTHR43814">
    <property type="entry name" value="ARGININOSUCCINATE LYASE"/>
    <property type="match status" value="1"/>
</dbReference>
<dbReference type="Gene3D" id="1.10.40.30">
    <property type="entry name" value="Fumarase/aspartase (C-terminal domain)"/>
    <property type="match status" value="1"/>
</dbReference>
<keyword evidence="5" id="KW-0028">Amino-acid biosynthesis</keyword>
<name>A0A455R571_9GAMM</name>
<accession>A0A455R571</accession>
<dbReference type="InterPro" id="IPR000362">
    <property type="entry name" value="Fumarate_lyase_fam"/>
</dbReference>
<dbReference type="SUPFAM" id="SSF48557">
    <property type="entry name" value="L-aspartase-like"/>
    <property type="match status" value="1"/>
</dbReference>
<comment type="catalytic activity">
    <reaction evidence="1">
        <text>2-(N(omega)-L-arginino)succinate = fumarate + L-arginine</text>
        <dbReference type="Rhea" id="RHEA:24020"/>
        <dbReference type="ChEBI" id="CHEBI:29806"/>
        <dbReference type="ChEBI" id="CHEBI:32682"/>
        <dbReference type="ChEBI" id="CHEBI:57472"/>
        <dbReference type="EC" id="4.3.2.1"/>
    </reaction>
</comment>
<evidence type="ECO:0000256" key="3">
    <source>
        <dbReference type="ARBA" id="ARBA00005552"/>
    </source>
</evidence>